<keyword evidence="1 4" id="KW-0378">Hydrolase</keyword>
<evidence type="ECO:0000256" key="2">
    <source>
        <dbReference type="SAM" id="SignalP"/>
    </source>
</evidence>
<dbReference type="SUPFAM" id="SSF53474">
    <property type="entry name" value="alpha/beta-Hydrolases"/>
    <property type="match status" value="1"/>
</dbReference>
<dbReference type="Gene3D" id="3.40.50.1820">
    <property type="entry name" value="alpha/beta hydrolase"/>
    <property type="match status" value="1"/>
</dbReference>
<dbReference type="Pfam" id="PF00326">
    <property type="entry name" value="Peptidase_S9"/>
    <property type="match status" value="1"/>
</dbReference>
<dbReference type="GO" id="GO:0008483">
    <property type="term" value="F:transaminase activity"/>
    <property type="evidence" value="ECO:0007669"/>
    <property type="project" value="UniProtKB-KW"/>
</dbReference>
<keyword evidence="5" id="KW-1185">Reference proteome</keyword>
<organism evidence="4 5">
    <name type="scientific">Peiella sedimenti</name>
    <dbReference type="NCBI Taxonomy" id="3061083"/>
    <lineage>
        <taxon>Bacteria</taxon>
        <taxon>Pseudomonadati</taxon>
        <taxon>Pseudomonadota</taxon>
        <taxon>Alphaproteobacteria</taxon>
        <taxon>Caulobacterales</taxon>
        <taxon>Caulobacteraceae</taxon>
        <taxon>Peiella</taxon>
    </lineage>
</organism>
<keyword evidence="4" id="KW-0032">Aminotransferase</keyword>
<gene>
    <name evidence="4" type="ORF">Q0812_09170</name>
</gene>
<evidence type="ECO:0000256" key="1">
    <source>
        <dbReference type="ARBA" id="ARBA00022801"/>
    </source>
</evidence>
<dbReference type="InterPro" id="IPR029058">
    <property type="entry name" value="AB_hydrolase_fold"/>
</dbReference>
<evidence type="ECO:0000313" key="5">
    <source>
        <dbReference type="Proteomes" id="UP001169063"/>
    </source>
</evidence>
<dbReference type="PANTHER" id="PTHR42776">
    <property type="entry name" value="SERINE PEPTIDASE S9 FAMILY MEMBER"/>
    <property type="match status" value="1"/>
</dbReference>
<dbReference type="InterPro" id="IPR001375">
    <property type="entry name" value="Peptidase_S9_cat"/>
</dbReference>
<keyword evidence="4" id="KW-0808">Transferase</keyword>
<dbReference type="SUPFAM" id="SSF82171">
    <property type="entry name" value="DPP6 N-terminal domain-like"/>
    <property type="match status" value="1"/>
</dbReference>
<feature type="chain" id="PRO_5045290368" evidence="2">
    <location>
        <begin position="25"/>
        <end position="668"/>
    </location>
</feature>
<feature type="signal peptide" evidence="2">
    <location>
        <begin position="1"/>
        <end position="24"/>
    </location>
</feature>
<name>A0ABT8SM75_9CAUL</name>
<dbReference type="EMBL" id="JAUKTR010000003">
    <property type="protein sequence ID" value="MDO1559596.1"/>
    <property type="molecule type" value="Genomic_DNA"/>
</dbReference>
<proteinExistence type="predicted"/>
<evidence type="ECO:0000259" key="3">
    <source>
        <dbReference type="Pfam" id="PF00326"/>
    </source>
</evidence>
<comment type="caution">
    <text evidence="4">The sequence shown here is derived from an EMBL/GenBank/DDBJ whole genome shotgun (WGS) entry which is preliminary data.</text>
</comment>
<dbReference type="PANTHER" id="PTHR42776:SF27">
    <property type="entry name" value="DIPEPTIDYL PEPTIDASE FAMILY MEMBER 6"/>
    <property type="match status" value="1"/>
</dbReference>
<accession>A0ABT8SM75</accession>
<dbReference type="RefSeq" id="WP_302110025.1">
    <property type="nucleotide sequence ID" value="NZ_JAUKTR010000003.1"/>
</dbReference>
<dbReference type="EC" id="3.4.-.-" evidence="4"/>
<dbReference type="Proteomes" id="UP001169063">
    <property type="component" value="Unassembled WGS sequence"/>
</dbReference>
<sequence>MWKNAVRAVVVAVLAFGAAPPALARTPVPIDTLTDVPVLTSATLSPSGRYVAYLRRQGAAHFLAVKDLQTGQERGLISARATQVFGGTSIRWIGWKDGDRLLASVQMLELTRDGPTVQDNVTGYRASVATFAMNPDGSERVELRGTQSRSRFPGEVIDFLPNDPDHVLVVVRDAADNADVVRLNIRTGQGTPVLDGDRSVLGYVTDRHGQVIARYVRGALSSRERYLEARLPEGGWQRVADVSFDSMSGGAEMEIIGPAPESGQVYVVVPPEHANSGLDVQAVHIYDFRTRTLGAPVWRHERYDAASAVINPRTGELEAGCYVADVFRCEYLDPARQALRAAVEGVFEGRSSVRVQDRSADGQAWLLHVSGSDDPGGYYLFDTQARSMTDLGPIYADLVDVGLRPAERVDYTAADGTQLHGYLTLPAPRADGSAPPLVVLPHGGPAVRDSMDYSPWVQFLATRGYAVFQPNFRGSKGFGAAFEHAGDRQWGRLMQSDVEDGVQSLINAGRVDGGRMCMMGASYGGYVALWAGASTGDRYRCIISIAGVSDQRAIMRWERSTAGAESRRYRYWLRNQGHPETDAEYLDETSPIRRVADFQAPVLMFHGDQDPIVPFEQSRDMDAALRGARKNVRLIKFENEGHSGWYTANERTMLREVEAFLNQHLPAN</sequence>
<feature type="domain" description="Peptidase S9 prolyl oligopeptidase catalytic" evidence="3">
    <location>
        <begin position="457"/>
        <end position="665"/>
    </location>
</feature>
<evidence type="ECO:0000313" key="4">
    <source>
        <dbReference type="EMBL" id="MDO1559596.1"/>
    </source>
</evidence>
<reference evidence="4" key="1">
    <citation type="submission" date="2023-07" db="EMBL/GenBank/DDBJ databases">
        <title>Brevundimonas soil sp. nov., isolated from the soil of chemical plant.</title>
        <authorList>
            <person name="Wu N."/>
        </authorList>
    </citation>
    <scope>NUCLEOTIDE SEQUENCE</scope>
    <source>
        <strain evidence="4">XZ-24</strain>
    </source>
</reference>
<keyword evidence="2" id="KW-0732">Signal</keyword>
<protein>
    <submittedName>
        <fullName evidence="4">S9 family peptidase</fullName>
        <ecNumber evidence="4">3.4.-.-</ecNumber>
    </submittedName>
</protein>
<dbReference type="GO" id="GO:0016787">
    <property type="term" value="F:hydrolase activity"/>
    <property type="evidence" value="ECO:0007669"/>
    <property type="project" value="UniProtKB-KW"/>
</dbReference>